<gene>
    <name evidence="4" type="ORF">JKK62_11120</name>
</gene>
<organism evidence="4 5">
    <name type="scientific">Ruminococcus difficilis</name>
    <dbReference type="NCBI Taxonomy" id="2763069"/>
    <lineage>
        <taxon>Bacteria</taxon>
        <taxon>Bacillati</taxon>
        <taxon>Bacillota</taxon>
        <taxon>Clostridia</taxon>
        <taxon>Eubacteriales</taxon>
        <taxon>Oscillospiraceae</taxon>
        <taxon>Ruminococcus</taxon>
    </lineage>
</organism>
<dbReference type="CDD" id="cd11715">
    <property type="entry name" value="THUMP_AdoMetMT"/>
    <property type="match status" value="1"/>
</dbReference>
<evidence type="ECO:0000256" key="2">
    <source>
        <dbReference type="ARBA" id="ARBA00022679"/>
    </source>
</evidence>
<dbReference type="Gene3D" id="3.40.50.150">
    <property type="entry name" value="Vaccinia Virus protein VP39"/>
    <property type="match status" value="1"/>
</dbReference>
<dbReference type="GO" id="GO:0008990">
    <property type="term" value="F:rRNA (guanine-N2-)-methyltransferase activity"/>
    <property type="evidence" value="ECO:0007669"/>
    <property type="project" value="TreeGrafter"/>
</dbReference>
<dbReference type="SUPFAM" id="SSF53335">
    <property type="entry name" value="S-adenosyl-L-methionine-dependent methyltransferases"/>
    <property type="match status" value="1"/>
</dbReference>
<keyword evidence="1 4" id="KW-0489">Methyltransferase</keyword>
<evidence type="ECO:0000259" key="3">
    <source>
        <dbReference type="SMART" id="SM00981"/>
    </source>
</evidence>
<dbReference type="InterPro" id="IPR000241">
    <property type="entry name" value="RlmKL-like_Mtase"/>
</dbReference>
<dbReference type="InterPro" id="IPR054170">
    <property type="entry name" value="RlmL_1st"/>
</dbReference>
<dbReference type="PANTHER" id="PTHR47313:SF1">
    <property type="entry name" value="RIBOSOMAL RNA LARGE SUBUNIT METHYLTRANSFERASE K_L"/>
    <property type="match status" value="1"/>
</dbReference>
<dbReference type="InterPro" id="IPR004114">
    <property type="entry name" value="THUMP_dom"/>
</dbReference>
<dbReference type="PROSITE" id="PS01261">
    <property type="entry name" value="UPF0020"/>
    <property type="match status" value="1"/>
</dbReference>
<dbReference type="GO" id="GO:0070043">
    <property type="term" value="F:rRNA (guanine-N7-)-methyltransferase activity"/>
    <property type="evidence" value="ECO:0007669"/>
    <property type="project" value="TreeGrafter"/>
</dbReference>
<dbReference type="GO" id="GO:0003723">
    <property type="term" value="F:RNA binding"/>
    <property type="evidence" value="ECO:0007669"/>
    <property type="project" value="InterPro"/>
</dbReference>
<dbReference type="InterPro" id="IPR029063">
    <property type="entry name" value="SAM-dependent_MTases_sf"/>
</dbReference>
<dbReference type="EMBL" id="JAEQMG010000117">
    <property type="protein sequence ID" value="MBK6089182.1"/>
    <property type="molecule type" value="Genomic_DNA"/>
</dbReference>
<keyword evidence="2" id="KW-0808">Transferase</keyword>
<dbReference type="AlphaFoldDB" id="A0A934WSL8"/>
<dbReference type="RefSeq" id="WP_201427974.1">
    <property type="nucleotide sequence ID" value="NZ_JAEQMG010000117.1"/>
</dbReference>
<name>A0A934WSL8_9FIRM</name>
<evidence type="ECO:0000313" key="5">
    <source>
        <dbReference type="Proteomes" id="UP000633365"/>
    </source>
</evidence>
<dbReference type="Gene3D" id="3.30.2130.30">
    <property type="match status" value="1"/>
</dbReference>
<feature type="domain" description="THUMP" evidence="3">
    <location>
        <begin position="55"/>
        <end position="152"/>
    </location>
</feature>
<dbReference type="Pfam" id="PF01170">
    <property type="entry name" value="UPF0020"/>
    <property type="match status" value="1"/>
</dbReference>
<comment type="caution">
    <text evidence="4">The sequence shown here is derived from an EMBL/GenBank/DDBJ whole genome shotgun (WGS) entry which is preliminary data.</text>
</comment>
<dbReference type="Pfam" id="PF02926">
    <property type="entry name" value="THUMP"/>
    <property type="match status" value="1"/>
</dbReference>
<dbReference type="SMART" id="SM00981">
    <property type="entry name" value="THUMP"/>
    <property type="match status" value="1"/>
</dbReference>
<dbReference type="PANTHER" id="PTHR47313">
    <property type="entry name" value="RIBOSOMAL RNA LARGE SUBUNIT METHYLTRANSFERASE K/L"/>
    <property type="match status" value="1"/>
</dbReference>
<sequence>MQFVAPCLLGLEGLAANDLKFKGISDVRAENGKVLFSGDESTLVRANLCSSLCARVFILMAEFDARDFDTLFEGVKAADWSRYIGERDAFPVKGSSLSSELNSIPACQKIIKKAVVEKLKERYHTSWFEEDGGVHQIQFRIFKNRVSVYLDTTGAALNKRGYRALSNDAPMKETLAAAMVELARVRKDHIVVDPFCGSGTIVIEAARKALNIMPGVDREFAFEAWSQIDPAVIESERQRAREEERDDAAFMGYGYDIDDASLELARHNAELGRVSDRIRFEKRDFRDYTDSFERVSVITNPPYGERLLDIEQARDLYRAMGEKFSQKPFHSYTIISPDDRFEQLFGRVADKRRKLYNGTLKCQVYQYYK</sequence>
<protein>
    <submittedName>
        <fullName evidence="4">Class I SAM-dependent RNA methyltransferase</fullName>
    </submittedName>
</protein>
<dbReference type="InterPro" id="IPR053943">
    <property type="entry name" value="RlmKL-like_Mtase_CS"/>
</dbReference>
<evidence type="ECO:0000256" key="1">
    <source>
        <dbReference type="ARBA" id="ARBA00022603"/>
    </source>
</evidence>
<dbReference type="Pfam" id="PF22020">
    <property type="entry name" value="RlmL_1st"/>
    <property type="match status" value="1"/>
</dbReference>
<accession>A0A934WSL8</accession>
<proteinExistence type="predicted"/>
<evidence type="ECO:0000313" key="4">
    <source>
        <dbReference type="EMBL" id="MBK6089182.1"/>
    </source>
</evidence>
<keyword evidence="5" id="KW-1185">Reference proteome</keyword>
<dbReference type="Proteomes" id="UP000633365">
    <property type="component" value="Unassembled WGS sequence"/>
</dbReference>
<reference evidence="4" key="1">
    <citation type="submission" date="2021-01" db="EMBL/GenBank/DDBJ databases">
        <title>Genome public.</title>
        <authorList>
            <person name="Liu C."/>
            <person name="Sun Q."/>
        </authorList>
    </citation>
    <scope>NUCLEOTIDE SEQUENCE</scope>
    <source>
        <strain evidence="4">M6</strain>
    </source>
</reference>